<dbReference type="OrthoDB" id="21617at2759"/>
<feature type="compositionally biased region" description="Basic and acidic residues" evidence="1">
    <location>
        <begin position="136"/>
        <end position="146"/>
    </location>
</feature>
<feature type="compositionally biased region" description="Polar residues" evidence="1">
    <location>
        <begin position="93"/>
        <end position="116"/>
    </location>
</feature>
<feature type="compositionally biased region" description="Low complexity" evidence="1">
    <location>
        <begin position="59"/>
        <end position="72"/>
    </location>
</feature>
<feature type="region of interest" description="Disordered" evidence="1">
    <location>
        <begin position="93"/>
        <end position="146"/>
    </location>
</feature>
<evidence type="ECO:0000256" key="1">
    <source>
        <dbReference type="SAM" id="MobiDB-lite"/>
    </source>
</evidence>
<comment type="caution">
    <text evidence="2">The sequence shown here is derived from an EMBL/GenBank/DDBJ whole genome shotgun (WGS) entry which is preliminary data.</text>
</comment>
<reference evidence="2 3" key="2">
    <citation type="journal article" date="2012" name="Open Biol.">
        <title>Characteristics of nucleosomes and linker DNA regions on the genome of the basidiomycete Mixia osmundae revealed by mono- and dinucleosome mapping.</title>
        <authorList>
            <person name="Nishida H."/>
            <person name="Kondo S."/>
            <person name="Matsumoto T."/>
            <person name="Suzuki Y."/>
            <person name="Yoshikawa H."/>
            <person name="Taylor T.D."/>
            <person name="Sugiyama J."/>
        </authorList>
    </citation>
    <scope>NUCLEOTIDE SEQUENCE [LARGE SCALE GENOMIC DNA]</scope>
    <source>
        <strain evidence="3">CBS 9802 / IAM 14324 / JCM 22182 / KY 12970</strain>
    </source>
</reference>
<keyword evidence="3" id="KW-1185">Reference proteome</keyword>
<evidence type="ECO:0000313" key="2">
    <source>
        <dbReference type="EMBL" id="GAA95609.1"/>
    </source>
</evidence>
<dbReference type="HOGENOM" id="CLU_897370_0_0_1"/>
<dbReference type="RefSeq" id="XP_014570107.1">
    <property type="nucleotide sequence ID" value="XM_014714621.1"/>
</dbReference>
<evidence type="ECO:0000313" key="3">
    <source>
        <dbReference type="Proteomes" id="UP000009131"/>
    </source>
</evidence>
<dbReference type="STRING" id="764103.G7DYE9"/>
<gene>
    <name evidence="2" type="primary">Mo02265</name>
    <name evidence="2" type="ORF">E5Q_02265</name>
</gene>
<feature type="region of interest" description="Disordered" evidence="1">
    <location>
        <begin position="14"/>
        <end position="80"/>
    </location>
</feature>
<reference evidence="2 3" key="1">
    <citation type="journal article" date="2011" name="J. Gen. Appl. Microbiol.">
        <title>Draft genome sequencing of the enigmatic basidiomycete Mixia osmundae.</title>
        <authorList>
            <person name="Nishida H."/>
            <person name="Nagatsuka Y."/>
            <person name="Sugiyama J."/>
        </authorList>
    </citation>
    <scope>NUCLEOTIDE SEQUENCE [LARGE SCALE GENOMIC DNA]</scope>
    <source>
        <strain evidence="3">CBS 9802 / IAM 14324 / JCM 22182 / KY 12970</strain>
    </source>
</reference>
<name>G7DYE9_MIXOS</name>
<dbReference type="eggNOG" id="ENOG502SBDC">
    <property type="taxonomic scope" value="Eukaryota"/>
</dbReference>
<dbReference type="Proteomes" id="UP000009131">
    <property type="component" value="Unassembled WGS sequence"/>
</dbReference>
<protein>
    <submittedName>
        <fullName evidence="2">Uncharacterized protein</fullName>
    </submittedName>
</protein>
<accession>G7DYE9</accession>
<sequence length="310" mass="34751">MEPSDLKSLLAQLQATQARPSGSNAKQAAKRPATALGQDEVSRRPEPQRARLSAHTDSSRLSQLQQSVRTSQELYSPAPTATIDELLRSLKPTYTNGTTAKPTASMQLQRTDSSQIDIYPGQPRQTSREYGASGFDTRDRSASTSDEYRPAYLQHRQHTPEHMHVAPPASSLSPVQNRSREPSQMTYTQALPMLATLGQDPTFLRNFAQMKADQDTFELQRADERSRINAQFGRELKSLGKPTPETVAELKAFDRRALEQWDEHLAKQQALMARWSVPCFSVTKDPTLLSRQRRVLAVLLPLLDDDVPDE</sequence>
<dbReference type="InParanoid" id="G7DYE9"/>
<feature type="compositionally biased region" description="Basic and acidic residues" evidence="1">
    <location>
        <begin position="40"/>
        <end position="49"/>
    </location>
</feature>
<proteinExistence type="predicted"/>
<dbReference type="EMBL" id="BABT02000062">
    <property type="protein sequence ID" value="GAA95609.1"/>
    <property type="molecule type" value="Genomic_DNA"/>
</dbReference>
<organism evidence="2 3">
    <name type="scientific">Mixia osmundae (strain CBS 9802 / IAM 14324 / JCM 22182 / KY 12970)</name>
    <dbReference type="NCBI Taxonomy" id="764103"/>
    <lineage>
        <taxon>Eukaryota</taxon>
        <taxon>Fungi</taxon>
        <taxon>Dikarya</taxon>
        <taxon>Basidiomycota</taxon>
        <taxon>Pucciniomycotina</taxon>
        <taxon>Mixiomycetes</taxon>
        <taxon>Mixiales</taxon>
        <taxon>Mixiaceae</taxon>
        <taxon>Mixia</taxon>
    </lineage>
</organism>
<dbReference type="AlphaFoldDB" id="G7DYE9"/>
<feature type="compositionally biased region" description="Polar residues" evidence="1">
    <location>
        <begin position="14"/>
        <end position="26"/>
    </location>
</feature>